<comment type="caution">
    <text evidence="1">The sequence shown here is derived from an EMBL/GenBank/DDBJ whole genome shotgun (WGS) entry which is preliminary data.</text>
</comment>
<dbReference type="Proteomes" id="UP000641386">
    <property type="component" value="Unassembled WGS sequence"/>
</dbReference>
<protein>
    <submittedName>
        <fullName evidence="1">Uncharacterized protein</fullName>
    </submittedName>
</protein>
<dbReference type="AlphaFoldDB" id="A0A919DMA2"/>
<organism evidence="1 2">
    <name type="scientific">Streptomyces spiralis</name>
    <dbReference type="NCBI Taxonomy" id="66376"/>
    <lineage>
        <taxon>Bacteria</taxon>
        <taxon>Bacillati</taxon>
        <taxon>Actinomycetota</taxon>
        <taxon>Actinomycetes</taxon>
        <taxon>Kitasatosporales</taxon>
        <taxon>Streptomycetaceae</taxon>
        <taxon>Streptomyces</taxon>
    </lineage>
</organism>
<dbReference type="EMBL" id="BNBC01000003">
    <property type="protein sequence ID" value="GHE59478.1"/>
    <property type="molecule type" value="Genomic_DNA"/>
</dbReference>
<reference evidence="1" key="1">
    <citation type="journal article" date="2014" name="Int. J. Syst. Evol. Microbiol.">
        <title>Complete genome sequence of Corynebacterium casei LMG S-19264T (=DSM 44701T), isolated from a smear-ripened cheese.</title>
        <authorList>
            <consortium name="US DOE Joint Genome Institute (JGI-PGF)"/>
            <person name="Walter F."/>
            <person name="Albersmeier A."/>
            <person name="Kalinowski J."/>
            <person name="Ruckert C."/>
        </authorList>
    </citation>
    <scope>NUCLEOTIDE SEQUENCE</scope>
    <source>
        <strain evidence="1">JCM 3302</strain>
    </source>
</reference>
<evidence type="ECO:0000313" key="2">
    <source>
        <dbReference type="Proteomes" id="UP000641386"/>
    </source>
</evidence>
<gene>
    <name evidence="1" type="ORF">GCM10014715_10990</name>
</gene>
<accession>A0A919DMA2</accession>
<proteinExistence type="predicted"/>
<evidence type="ECO:0000313" key="1">
    <source>
        <dbReference type="EMBL" id="GHE59478.1"/>
    </source>
</evidence>
<keyword evidence="2" id="KW-1185">Reference proteome</keyword>
<sequence>MHGGLGESDAVVLDAYDRTIGVQADAQGVGGGGRFEAMPGGEASTALCIISRR</sequence>
<reference evidence="1" key="2">
    <citation type="submission" date="2020-09" db="EMBL/GenBank/DDBJ databases">
        <authorList>
            <person name="Sun Q."/>
            <person name="Ohkuma M."/>
        </authorList>
    </citation>
    <scope>NUCLEOTIDE SEQUENCE</scope>
    <source>
        <strain evidence="1">JCM 3302</strain>
    </source>
</reference>
<name>A0A919DMA2_9ACTN</name>